<dbReference type="Pfam" id="PF00294">
    <property type="entry name" value="PfkB"/>
    <property type="match status" value="1"/>
</dbReference>
<dbReference type="PANTHER" id="PTHR42909">
    <property type="entry name" value="ZGC:136858"/>
    <property type="match status" value="1"/>
</dbReference>
<dbReference type="PANTHER" id="PTHR42909:SF1">
    <property type="entry name" value="CARBOHYDRATE KINASE PFKB DOMAIN-CONTAINING PROTEIN"/>
    <property type="match status" value="1"/>
</dbReference>
<dbReference type="GO" id="GO:0046872">
    <property type="term" value="F:metal ion binding"/>
    <property type="evidence" value="ECO:0007669"/>
    <property type="project" value="UniProtKB-KW"/>
</dbReference>
<dbReference type="Gene3D" id="3.40.1190.20">
    <property type="match status" value="1"/>
</dbReference>
<feature type="domain" description="Carbohydrate kinase PfkB" evidence="6">
    <location>
        <begin position="365"/>
        <end position="696"/>
    </location>
</feature>
<proteinExistence type="inferred from homology"/>
<protein>
    <recommendedName>
        <fullName evidence="6">Carbohydrate kinase PfkB domain-containing protein</fullName>
    </recommendedName>
</protein>
<evidence type="ECO:0000259" key="6">
    <source>
        <dbReference type="Pfam" id="PF00294"/>
    </source>
</evidence>
<dbReference type="Gene3D" id="3.40.1790.10">
    <property type="entry name" value="Indigoidine synthase domain"/>
    <property type="match status" value="1"/>
</dbReference>
<organism evidence="7 8">
    <name type="scientific">Mytilus coruscus</name>
    <name type="common">Sea mussel</name>
    <dbReference type="NCBI Taxonomy" id="42192"/>
    <lineage>
        <taxon>Eukaryota</taxon>
        <taxon>Metazoa</taxon>
        <taxon>Spiralia</taxon>
        <taxon>Lophotrochozoa</taxon>
        <taxon>Mollusca</taxon>
        <taxon>Bivalvia</taxon>
        <taxon>Autobranchia</taxon>
        <taxon>Pteriomorphia</taxon>
        <taxon>Mytilida</taxon>
        <taxon>Mytiloidea</taxon>
        <taxon>Mytilidae</taxon>
        <taxon>Mytilinae</taxon>
        <taxon>Mytilus</taxon>
    </lineage>
</organism>
<keyword evidence="5" id="KW-0326">Glycosidase</keyword>
<dbReference type="GO" id="GO:0016798">
    <property type="term" value="F:hydrolase activity, acting on glycosyl bonds"/>
    <property type="evidence" value="ECO:0007669"/>
    <property type="project" value="UniProtKB-KW"/>
</dbReference>
<dbReference type="OrthoDB" id="198885at2759"/>
<keyword evidence="7" id="KW-0808">Transferase</keyword>
<dbReference type="GO" id="GO:0016740">
    <property type="term" value="F:transferase activity"/>
    <property type="evidence" value="ECO:0007669"/>
    <property type="project" value="UniProtKB-KW"/>
</dbReference>
<evidence type="ECO:0000256" key="3">
    <source>
        <dbReference type="ARBA" id="ARBA00023211"/>
    </source>
</evidence>
<evidence type="ECO:0000256" key="4">
    <source>
        <dbReference type="ARBA" id="ARBA00023239"/>
    </source>
</evidence>
<dbReference type="Pfam" id="PF04227">
    <property type="entry name" value="Indigoidine_A"/>
    <property type="match status" value="1"/>
</dbReference>
<dbReference type="AlphaFoldDB" id="A0A6J8BZE3"/>
<evidence type="ECO:0000313" key="8">
    <source>
        <dbReference type="Proteomes" id="UP000507470"/>
    </source>
</evidence>
<keyword evidence="3" id="KW-0464">Manganese</keyword>
<reference evidence="7 8" key="1">
    <citation type="submission" date="2020-06" db="EMBL/GenBank/DDBJ databases">
        <authorList>
            <person name="Li R."/>
            <person name="Bekaert M."/>
        </authorList>
    </citation>
    <scope>NUCLEOTIDE SEQUENCE [LARGE SCALE GENOMIC DNA]</scope>
    <source>
        <strain evidence="8">wild</strain>
    </source>
</reference>
<keyword evidence="4 7" id="KW-0456">Lyase</keyword>
<evidence type="ECO:0000313" key="7">
    <source>
        <dbReference type="EMBL" id="CAC5388149.1"/>
    </source>
</evidence>
<sequence length="723" mass="79087">MTVIGTHFSRLFSRFYVYKCLKQSPWKQKTCHLSNGVIEVQDEVKEALHSGRPVVALESTIITHGMPYPDNLSTAKSVENLVRDQGVIPATIAVINGKVKVGLTTEELELLSKKDKPCIKASRRDLSYIISQGINGGTTVSGTMSIANQVGIPIFVTGGIGGVHRGAETSMDISADLTELGRTSVTVISAGVKSILDIGRTLEYLETKGVCVASYGNSKDFPAFFVPRSGYQSPYNVQDATKAAELIDAQLRLDLQSGILIAVPIPQESSADGEIIEFAIQQALTEAKNQNIIGKEVTPFVLQKVNEMTQGSFMSFSIDIALVENNAIVGSQIAMKLCDIRNKNLGVISTSRHRYLSNQKTGDNRIVVIGGSIVDFYAKISSQNIQMDGATYPGNVRQSFGGVGRNLADCLSRLQTNPLFISATGNDANRTVFEDYCKHMDLSGVTSLDKFNTATYCAVLSSNGELMFGIGDMDVHKQITPDYISRFEKKLALAPMVVLDGNVSTESIEYVCQVCHKNHVPVWYEPTDVNKAHKPFLTSAGQRLTYISPNLNELRVIYRHLTNTLDSQIGHRDPDAITLEGILDEAIWLSKVIIEEVPIVLVTLGKHGVMLCQRSQLEKFPIKGYRLEHSDKMKADIFPAFNAGYPPENIVSVSGAGDCLAATMISGIVHGHDPDLCVKAGLMAAQMSLKSYQAVPPNISPKKLNLDRVRIWAPWQPQRVKHV</sequence>
<evidence type="ECO:0000256" key="5">
    <source>
        <dbReference type="ARBA" id="ARBA00023295"/>
    </source>
</evidence>
<keyword evidence="2" id="KW-0378">Hydrolase</keyword>
<keyword evidence="1" id="KW-0479">Metal-binding</keyword>
<dbReference type="GO" id="GO:0004730">
    <property type="term" value="F:pseudouridylate synthase activity"/>
    <property type="evidence" value="ECO:0007669"/>
    <property type="project" value="InterPro"/>
</dbReference>
<dbReference type="InterPro" id="IPR011611">
    <property type="entry name" value="PfkB_dom"/>
</dbReference>
<accession>A0A6J8BZE3</accession>
<dbReference type="InterPro" id="IPR022830">
    <property type="entry name" value="Indigdn_synthA-like"/>
</dbReference>
<dbReference type="GO" id="GO:0006796">
    <property type="term" value="P:phosphate-containing compound metabolic process"/>
    <property type="evidence" value="ECO:0007669"/>
    <property type="project" value="UniProtKB-ARBA"/>
</dbReference>
<dbReference type="GO" id="GO:0005737">
    <property type="term" value="C:cytoplasm"/>
    <property type="evidence" value="ECO:0007669"/>
    <property type="project" value="TreeGrafter"/>
</dbReference>
<evidence type="ECO:0000256" key="2">
    <source>
        <dbReference type="ARBA" id="ARBA00022801"/>
    </source>
</evidence>
<name>A0A6J8BZE3_MYTCO</name>
<dbReference type="InterPro" id="IPR007342">
    <property type="entry name" value="PsuG"/>
</dbReference>
<dbReference type="CDD" id="cd01941">
    <property type="entry name" value="YeiC_kinase_like"/>
    <property type="match status" value="1"/>
</dbReference>
<evidence type="ECO:0000256" key="1">
    <source>
        <dbReference type="ARBA" id="ARBA00022723"/>
    </source>
</evidence>
<dbReference type="InterPro" id="IPR029056">
    <property type="entry name" value="Ribokinase-like"/>
</dbReference>
<keyword evidence="8" id="KW-1185">Reference proteome</keyword>
<dbReference type="HAMAP" id="MF_01876">
    <property type="entry name" value="PsiMP_glycosidase"/>
    <property type="match status" value="1"/>
</dbReference>
<dbReference type="EMBL" id="CACVKT020004142">
    <property type="protein sequence ID" value="CAC5388149.1"/>
    <property type="molecule type" value="Genomic_DNA"/>
</dbReference>
<dbReference type="SUPFAM" id="SSF53613">
    <property type="entry name" value="Ribokinase-like"/>
    <property type="match status" value="1"/>
</dbReference>
<gene>
    <name evidence="7" type="ORF">MCOR_23428</name>
</gene>
<dbReference type="Proteomes" id="UP000507470">
    <property type="component" value="Unassembled WGS sequence"/>
</dbReference>
<dbReference type="SUPFAM" id="SSF110581">
    <property type="entry name" value="Indigoidine synthase A-like"/>
    <property type="match status" value="1"/>
</dbReference>